<protein>
    <submittedName>
        <fullName evidence="1">Uncharacterized protein</fullName>
    </submittedName>
</protein>
<proteinExistence type="predicted"/>
<reference evidence="1 2" key="1">
    <citation type="submission" date="2021-04" db="EMBL/GenBank/DDBJ databases">
        <title>Magnetospirillum sulfuroxidans sp. nov., a facultative chemolithoautotrophic sulfur-oxidizing alphaproteobacterium isolated from freshwater sediment and proposals for Paramagetospirillum gen. nov., and Magnetospirillaceae fam. nov.</title>
        <authorList>
            <person name="Koziaeva V."/>
            <person name="Geelhoed J.S."/>
            <person name="Sorokin D.Y."/>
            <person name="Grouzdev D.S."/>
        </authorList>
    </citation>
    <scope>NUCLEOTIDE SEQUENCE [LARGE SCALE GENOMIC DNA]</scope>
    <source>
        <strain evidence="1 2">J10</strain>
    </source>
</reference>
<sequence length="80" mass="8624">MDQKETEAAAIVVAQDLIDMIFDKAQKDAIPGNVMVIAMTATLTSVINGAARTPEAYMHGLTMAHRWIGDKITEHAEAAL</sequence>
<name>A0ABS5I8S9_9PROT</name>
<comment type="caution">
    <text evidence="1">The sequence shown here is derived from an EMBL/GenBank/DDBJ whole genome shotgun (WGS) entry which is preliminary data.</text>
</comment>
<gene>
    <name evidence="1" type="ORF">KEC16_03845</name>
</gene>
<dbReference type="EMBL" id="JAGTUF010000001">
    <property type="protein sequence ID" value="MBR9970844.1"/>
    <property type="molecule type" value="Genomic_DNA"/>
</dbReference>
<keyword evidence="2" id="KW-1185">Reference proteome</keyword>
<evidence type="ECO:0000313" key="1">
    <source>
        <dbReference type="EMBL" id="MBR9970844.1"/>
    </source>
</evidence>
<accession>A0ABS5I8S9</accession>
<dbReference type="Proteomes" id="UP000680714">
    <property type="component" value="Unassembled WGS sequence"/>
</dbReference>
<dbReference type="RefSeq" id="WP_211546300.1">
    <property type="nucleotide sequence ID" value="NZ_JAGTUF010000001.1"/>
</dbReference>
<evidence type="ECO:0000313" key="2">
    <source>
        <dbReference type="Proteomes" id="UP000680714"/>
    </source>
</evidence>
<organism evidence="1 2">
    <name type="scientific">Magnetospirillum sulfuroxidans</name>
    <dbReference type="NCBI Taxonomy" id="611300"/>
    <lineage>
        <taxon>Bacteria</taxon>
        <taxon>Pseudomonadati</taxon>
        <taxon>Pseudomonadota</taxon>
        <taxon>Alphaproteobacteria</taxon>
        <taxon>Rhodospirillales</taxon>
        <taxon>Rhodospirillaceae</taxon>
        <taxon>Magnetospirillum</taxon>
    </lineage>
</organism>